<dbReference type="Proteomes" id="UP001178507">
    <property type="component" value="Unassembled WGS sequence"/>
</dbReference>
<feature type="region of interest" description="Disordered" evidence="1">
    <location>
        <begin position="324"/>
        <end position="359"/>
    </location>
</feature>
<protein>
    <submittedName>
        <fullName evidence="2">Uncharacterized protein</fullName>
    </submittedName>
</protein>
<evidence type="ECO:0000313" key="2">
    <source>
        <dbReference type="EMBL" id="CAJ1373698.1"/>
    </source>
</evidence>
<accession>A0AA36HT16</accession>
<sequence>MLRTSSAASVTLSQANSTVDAAAVSQKMVEALSLAADVLEPSEESLTSFGTVVSHGLKSELFGNDIPGVSSALDVVLDASLSFEGANQPAGTSLLTAVADVSDRLAVDGSLSAVSHAAYASKLQVLVSKLGSAVLLQLPDGGAVQISSRGLGQRVEILVLKEATSTATELGLSSGDVQVPGSALVGRRLAECNSVATQTTSYVNSNPFTYLDSSLGLNAFVNLGATVTTLEIKKCLSVVTKSALDPPIALRLPLNPSIGSPPEGFTFEPACVRLDKQQATQQVWTTAAMTWLLPAVYAATSIECYATAAGGVYAGVFLPTPLPTEPAPTSTSSSTTYTTPVSGSARRRQRQRRSARLDHCGAGPGGCLHSFGLSGATQRSGQTSQRL</sequence>
<dbReference type="AlphaFoldDB" id="A0AA36HT16"/>
<gene>
    <name evidence="2" type="ORF">EVOR1521_LOCUS3447</name>
</gene>
<name>A0AA36HT16_9DINO</name>
<comment type="caution">
    <text evidence="2">The sequence shown here is derived from an EMBL/GenBank/DDBJ whole genome shotgun (WGS) entry which is preliminary data.</text>
</comment>
<proteinExistence type="predicted"/>
<dbReference type="EMBL" id="CAUJNA010000211">
    <property type="protein sequence ID" value="CAJ1373698.1"/>
    <property type="molecule type" value="Genomic_DNA"/>
</dbReference>
<reference evidence="2" key="1">
    <citation type="submission" date="2023-08" db="EMBL/GenBank/DDBJ databases">
        <authorList>
            <person name="Chen Y."/>
            <person name="Shah S."/>
            <person name="Dougan E. K."/>
            <person name="Thang M."/>
            <person name="Chan C."/>
        </authorList>
    </citation>
    <scope>NUCLEOTIDE SEQUENCE</scope>
</reference>
<evidence type="ECO:0000313" key="3">
    <source>
        <dbReference type="Proteomes" id="UP001178507"/>
    </source>
</evidence>
<feature type="compositionally biased region" description="Low complexity" evidence="1">
    <location>
        <begin position="327"/>
        <end position="344"/>
    </location>
</feature>
<feature type="compositionally biased region" description="Basic residues" evidence="1">
    <location>
        <begin position="345"/>
        <end position="354"/>
    </location>
</feature>
<organism evidence="2 3">
    <name type="scientific">Effrenium voratum</name>
    <dbReference type="NCBI Taxonomy" id="2562239"/>
    <lineage>
        <taxon>Eukaryota</taxon>
        <taxon>Sar</taxon>
        <taxon>Alveolata</taxon>
        <taxon>Dinophyceae</taxon>
        <taxon>Suessiales</taxon>
        <taxon>Symbiodiniaceae</taxon>
        <taxon>Effrenium</taxon>
    </lineage>
</organism>
<keyword evidence="3" id="KW-1185">Reference proteome</keyword>
<evidence type="ECO:0000256" key="1">
    <source>
        <dbReference type="SAM" id="MobiDB-lite"/>
    </source>
</evidence>